<dbReference type="AlphaFoldDB" id="A0A0F9RLC2"/>
<protein>
    <submittedName>
        <fullName evidence="1">Uncharacterized protein</fullName>
    </submittedName>
</protein>
<sequence length="38" mass="4094">MATLRTRGENVGFGETVQLRALFKNALGVPADLDSFPT</sequence>
<reference evidence="1" key="1">
    <citation type="journal article" date="2015" name="Nature">
        <title>Complex archaea that bridge the gap between prokaryotes and eukaryotes.</title>
        <authorList>
            <person name="Spang A."/>
            <person name="Saw J.H."/>
            <person name="Jorgensen S.L."/>
            <person name="Zaremba-Niedzwiedzka K."/>
            <person name="Martijn J."/>
            <person name="Lind A.E."/>
            <person name="van Eijk R."/>
            <person name="Schleper C."/>
            <person name="Guy L."/>
            <person name="Ettema T.J."/>
        </authorList>
    </citation>
    <scope>NUCLEOTIDE SEQUENCE</scope>
</reference>
<comment type="caution">
    <text evidence="1">The sequence shown here is derived from an EMBL/GenBank/DDBJ whole genome shotgun (WGS) entry which is preliminary data.</text>
</comment>
<evidence type="ECO:0000313" key="1">
    <source>
        <dbReference type="EMBL" id="KKN18073.1"/>
    </source>
</evidence>
<gene>
    <name evidence="1" type="ORF">LCGC14_0959320</name>
</gene>
<dbReference type="EMBL" id="LAZR01003461">
    <property type="protein sequence ID" value="KKN18073.1"/>
    <property type="molecule type" value="Genomic_DNA"/>
</dbReference>
<organism evidence="1">
    <name type="scientific">marine sediment metagenome</name>
    <dbReference type="NCBI Taxonomy" id="412755"/>
    <lineage>
        <taxon>unclassified sequences</taxon>
        <taxon>metagenomes</taxon>
        <taxon>ecological metagenomes</taxon>
    </lineage>
</organism>
<accession>A0A0F9RLC2</accession>
<feature type="non-terminal residue" evidence="1">
    <location>
        <position position="38"/>
    </location>
</feature>
<name>A0A0F9RLC2_9ZZZZ</name>
<proteinExistence type="predicted"/>